<evidence type="ECO:0000256" key="11">
    <source>
        <dbReference type="SAM" id="MobiDB-lite"/>
    </source>
</evidence>
<evidence type="ECO:0000256" key="8">
    <source>
        <dbReference type="ARBA" id="ARBA00071600"/>
    </source>
</evidence>
<dbReference type="InterPro" id="IPR000571">
    <property type="entry name" value="Znf_CCCH"/>
</dbReference>
<feature type="region of interest" description="Disordered" evidence="11">
    <location>
        <begin position="615"/>
        <end position="642"/>
    </location>
</feature>
<evidence type="ECO:0000259" key="12">
    <source>
        <dbReference type="PROSITE" id="PS50103"/>
    </source>
</evidence>
<keyword evidence="14" id="KW-1185">Reference proteome</keyword>
<dbReference type="FunFam" id="4.10.1000.10:FF:000008">
    <property type="entry name" value="zinc finger CCCH domain-containing protein 3"/>
    <property type="match status" value="1"/>
</dbReference>
<comment type="function">
    <text evidence="6">Required for the export of polyadenylated mRNAs from the nucleus. Enhances ACVR1B-induced SMAD-dependent transcription. Binds to single-stranded DNA but not to double-stranded DNA in vitro. Involved in RNA cleavage.</text>
</comment>
<dbReference type="InterPro" id="IPR036855">
    <property type="entry name" value="Znf_CCCH_sf"/>
</dbReference>
<sequence length="916" mass="99138">DGEKVLFCNSVFSGLIDDYKNLHGNASAPGTSSASQWQPPSYHSGRAFAARYPRPSRRGFSSHHGPAWRKKYSLVNRPLGSSEPAGDHAVQAPLKDEGSQDPDPQPYVLERQVQLSPDQNMVIKIKPPSKSGSISTLGAQRSSLEDYEDMPWSDQRPQEGEGEPPVGKLQPLRPGRGRGSYSAKDPLLVCQKEPGKPRVVKSVGSVNDGPAEPRRTVSESAVVVQACLQSSILPPRTGMALGRKVGPHSAASCAVQPLRDERVNAGHPDQPAPLGSVVAPARSVSGPRQARETSLLVSCRTNKFRKSNYKWVASSAKSPRATRRSLSPRAATENVSRASFGTSGKTEKPQPRADPEARPRRLAMNSKTGPSPSKYKWKASSPSASSSSSFRWQSEAGSKDHASQLSPVPSRSPPGDRPVVGPGSLKPLFGETPLSAYKVKSRTKIVRRRGSTSLPGDKKNGPSPATTKSHLNLRRRQVLRGKNNPVLKRTPNKGLVQVTRHRLCHLPPSRAHLPSKEVAGMHTLRTSPASKVIKTRYRIVKKTPASSLSAPPFTLSSPSWRARRLSLSRSMVPHVARTWLGALLSILAPPGSPRWGKGYRCIGGVMYKVSANKLSKTASRPGDGGPSPLPATGRMDPTSSCSRSHASRAIQRSLAIIRQARQKREKRKEYCMYYNRFGRCNHGERCPYIHDPEKVAVCTRFVRGTCKKTDGTCPFSHHVSKEKMPVCSYFLKGICSNSDCPYSHVYVSRKAEVCSDFLKGYCPLGAKCKKKHTLLCPDFARRGACPRGTLCQLLHRNQKRHGRRAATPPTPGPSETTLRSRMSAGHAPRKPSATQRPTRQTPSSGYPAGCRVSSAPFPTAGLASWGAASSRTGSGSLCKLPSFISLQSSPSPGGHPGVRAPRGPLTKDSGRQPGCS</sequence>
<feature type="domain" description="C3H1-type" evidence="12">
    <location>
        <begin position="776"/>
        <end position="798"/>
    </location>
</feature>
<dbReference type="Proteomes" id="UP000694422">
    <property type="component" value="Unplaced"/>
</dbReference>
<feature type="region of interest" description="Disordered" evidence="11">
    <location>
        <begin position="309"/>
        <end position="474"/>
    </location>
</feature>
<accession>A0A8C9Q206</accession>
<keyword evidence="1 10" id="KW-0479">Metal-binding</keyword>
<comment type="subunit">
    <text evidence="7">Interacts with SMAD1, SMAD3, SMAD4, CPSF2 and CPSF3.</text>
</comment>
<dbReference type="GO" id="GO:0008270">
    <property type="term" value="F:zinc ion binding"/>
    <property type="evidence" value="ECO:0007669"/>
    <property type="project" value="UniProtKB-KW"/>
</dbReference>
<feature type="zinc finger region" description="C3H1-type" evidence="10">
    <location>
        <begin position="697"/>
        <end position="720"/>
    </location>
</feature>
<dbReference type="AlphaFoldDB" id="A0A8C9Q206"/>
<feature type="compositionally biased region" description="Basic residues" evidence="11">
    <location>
        <begin position="54"/>
        <end position="72"/>
    </location>
</feature>
<feature type="zinc finger region" description="C3H1-type" evidence="10">
    <location>
        <begin position="721"/>
        <end position="747"/>
    </location>
</feature>
<dbReference type="GO" id="GO:0005634">
    <property type="term" value="C:nucleus"/>
    <property type="evidence" value="ECO:0007669"/>
    <property type="project" value="TreeGrafter"/>
</dbReference>
<dbReference type="Ensembl" id="ENSSDAT00000018515.1">
    <property type="protein sequence ID" value="ENSSDAP00000016301.1"/>
    <property type="gene ID" value="ENSSDAG00000014686.1"/>
</dbReference>
<evidence type="ECO:0000313" key="13">
    <source>
        <dbReference type="Ensembl" id="ENSSDAP00000016301.1"/>
    </source>
</evidence>
<reference evidence="13" key="1">
    <citation type="submission" date="2025-08" db="UniProtKB">
        <authorList>
            <consortium name="Ensembl"/>
        </authorList>
    </citation>
    <scope>IDENTIFICATION</scope>
</reference>
<evidence type="ECO:0000256" key="10">
    <source>
        <dbReference type="PROSITE-ProRule" id="PRU00723"/>
    </source>
</evidence>
<evidence type="ECO:0000313" key="14">
    <source>
        <dbReference type="Proteomes" id="UP000694422"/>
    </source>
</evidence>
<dbReference type="Pfam" id="PF00642">
    <property type="entry name" value="zf-CCCH"/>
    <property type="match status" value="1"/>
</dbReference>
<feature type="compositionally biased region" description="Polar residues" evidence="11">
    <location>
        <begin position="832"/>
        <end position="844"/>
    </location>
</feature>
<feature type="compositionally biased region" description="Low complexity" evidence="11">
    <location>
        <begin position="370"/>
        <end position="389"/>
    </location>
</feature>
<feature type="region of interest" description="Disordered" evidence="11">
    <location>
        <begin position="796"/>
        <end position="850"/>
    </location>
</feature>
<feature type="compositionally biased region" description="Basic residues" evidence="11">
    <location>
        <begin position="439"/>
        <end position="450"/>
    </location>
</feature>
<feature type="zinc finger region" description="C3H1-type" evidence="10">
    <location>
        <begin position="776"/>
        <end position="798"/>
    </location>
</feature>
<dbReference type="PANTHER" id="PTHR46156">
    <property type="entry name" value="CCCH ZINGC FINGER"/>
    <property type="match status" value="1"/>
</dbReference>
<dbReference type="Gene3D" id="4.10.1000.10">
    <property type="entry name" value="Zinc finger, CCCH-type"/>
    <property type="match status" value="2"/>
</dbReference>
<keyword evidence="4 10" id="KW-0862">Zinc</keyword>
<dbReference type="GO" id="GO:0003677">
    <property type="term" value="F:DNA binding"/>
    <property type="evidence" value="ECO:0007669"/>
    <property type="project" value="UniProtKB-KW"/>
</dbReference>
<dbReference type="SMART" id="SM00356">
    <property type="entry name" value="ZnF_C3H1"/>
    <property type="match status" value="5"/>
</dbReference>
<evidence type="ECO:0000256" key="2">
    <source>
        <dbReference type="ARBA" id="ARBA00022737"/>
    </source>
</evidence>
<keyword evidence="5" id="KW-0238">DNA-binding</keyword>
<feature type="compositionally biased region" description="Basic and acidic residues" evidence="11">
    <location>
        <begin position="345"/>
        <end position="359"/>
    </location>
</feature>
<evidence type="ECO:0000256" key="7">
    <source>
        <dbReference type="ARBA" id="ARBA00064187"/>
    </source>
</evidence>
<name>A0A8C9Q206_SPEDA</name>
<reference evidence="13" key="2">
    <citation type="submission" date="2025-09" db="UniProtKB">
        <authorList>
            <consortium name="Ensembl"/>
        </authorList>
    </citation>
    <scope>IDENTIFICATION</scope>
</reference>
<feature type="region of interest" description="Disordered" evidence="11">
    <location>
        <begin position="257"/>
        <end position="295"/>
    </location>
</feature>
<evidence type="ECO:0000256" key="4">
    <source>
        <dbReference type="ARBA" id="ARBA00022833"/>
    </source>
</evidence>
<organism evidence="13 14">
    <name type="scientific">Spermophilus dauricus</name>
    <name type="common">Daurian ground squirrel</name>
    <dbReference type="NCBI Taxonomy" id="99837"/>
    <lineage>
        <taxon>Eukaryota</taxon>
        <taxon>Metazoa</taxon>
        <taxon>Chordata</taxon>
        <taxon>Craniata</taxon>
        <taxon>Vertebrata</taxon>
        <taxon>Euteleostomi</taxon>
        <taxon>Mammalia</taxon>
        <taxon>Eutheria</taxon>
        <taxon>Euarchontoglires</taxon>
        <taxon>Glires</taxon>
        <taxon>Rodentia</taxon>
        <taxon>Sciuromorpha</taxon>
        <taxon>Sciuridae</taxon>
        <taxon>Xerinae</taxon>
        <taxon>Marmotini</taxon>
        <taxon>Spermophilus</taxon>
    </lineage>
</organism>
<feature type="domain" description="C3H1-type" evidence="12">
    <location>
        <begin position="721"/>
        <end position="747"/>
    </location>
</feature>
<feature type="compositionally biased region" description="Polar residues" evidence="11">
    <location>
        <begin position="333"/>
        <end position="344"/>
    </location>
</feature>
<evidence type="ECO:0000256" key="6">
    <source>
        <dbReference type="ARBA" id="ARBA00057285"/>
    </source>
</evidence>
<feature type="domain" description="C3H1-type" evidence="12">
    <location>
        <begin position="697"/>
        <end position="720"/>
    </location>
</feature>
<proteinExistence type="predicted"/>
<feature type="domain" description="C3H1-type" evidence="12">
    <location>
        <begin position="665"/>
        <end position="693"/>
    </location>
</feature>
<protein>
    <recommendedName>
        <fullName evidence="8">Zinc finger CCCH domain-containing protein 3</fullName>
    </recommendedName>
    <alternativeName>
        <fullName evidence="9">Smad-interacting CPSF-like factor</fullName>
    </alternativeName>
</protein>
<evidence type="ECO:0000256" key="5">
    <source>
        <dbReference type="ARBA" id="ARBA00023125"/>
    </source>
</evidence>
<dbReference type="PROSITE" id="PS50103">
    <property type="entry name" value="ZF_C3H1"/>
    <property type="match status" value="5"/>
</dbReference>
<feature type="compositionally biased region" description="Polar residues" evidence="11">
    <location>
        <begin position="28"/>
        <end position="41"/>
    </location>
</feature>
<dbReference type="FunFam" id="4.10.1000.10:FF:000022">
    <property type="entry name" value="Zinc finger CCCH domain-containing protein 7"/>
    <property type="match status" value="1"/>
</dbReference>
<feature type="region of interest" description="Disordered" evidence="11">
    <location>
        <begin position="26"/>
        <end position="219"/>
    </location>
</feature>
<dbReference type="PANTHER" id="PTHR46156:SF1">
    <property type="entry name" value="ZINC FINGER CCCH DOMAIN-CONTAINING PROTEIN 3"/>
    <property type="match status" value="1"/>
</dbReference>
<feature type="domain" description="C3H1-type" evidence="12">
    <location>
        <begin position="748"/>
        <end position="775"/>
    </location>
</feature>
<keyword evidence="2" id="KW-0677">Repeat</keyword>
<feature type="compositionally biased region" description="Low complexity" evidence="11">
    <location>
        <begin position="123"/>
        <end position="135"/>
    </location>
</feature>
<evidence type="ECO:0000256" key="3">
    <source>
        <dbReference type="ARBA" id="ARBA00022771"/>
    </source>
</evidence>
<feature type="zinc finger region" description="C3H1-type" evidence="10">
    <location>
        <begin position="665"/>
        <end position="693"/>
    </location>
</feature>
<feature type="region of interest" description="Disordered" evidence="11">
    <location>
        <begin position="864"/>
        <end position="916"/>
    </location>
</feature>
<dbReference type="SUPFAM" id="SSF90229">
    <property type="entry name" value="CCCH zinc finger"/>
    <property type="match status" value="1"/>
</dbReference>
<feature type="zinc finger region" description="C3H1-type" evidence="10">
    <location>
        <begin position="748"/>
        <end position="775"/>
    </location>
</feature>
<keyword evidence="3 10" id="KW-0863">Zinc-finger</keyword>
<evidence type="ECO:0000256" key="1">
    <source>
        <dbReference type="ARBA" id="ARBA00022723"/>
    </source>
</evidence>
<evidence type="ECO:0000256" key="9">
    <source>
        <dbReference type="ARBA" id="ARBA00079564"/>
    </source>
</evidence>